<keyword evidence="10" id="KW-1185">Reference proteome</keyword>
<dbReference type="Pfam" id="PF03279">
    <property type="entry name" value="Lip_A_acyltrans"/>
    <property type="match status" value="1"/>
</dbReference>
<evidence type="ECO:0000256" key="2">
    <source>
        <dbReference type="ARBA" id="ARBA00022475"/>
    </source>
</evidence>
<evidence type="ECO:0000313" key="10">
    <source>
        <dbReference type="Proteomes" id="UP000076079"/>
    </source>
</evidence>
<keyword evidence="8" id="KW-0812">Transmembrane</keyword>
<dbReference type="KEGG" id="abac:LuPra_05578"/>
<dbReference type="GO" id="GO:0016746">
    <property type="term" value="F:acyltransferase activity"/>
    <property type="evidence" value="ECO:0007669"/>
    <property type="project" value="UniProtKB-KW"/>
</dbReference>
<evidence type="ECO:0000256" key="3">
    <source>
        <dbReference type="ARBA" id="ARBA00022519"/>
    </source>
</evidence>
<organism evidence="9 10">
    <name type="scientific">Luteitalea pratensis</name>
    <dbReference type="NCBI Taxonomy" id="1855912"/>
    <lineage>
        <taxon>Bacteria</taxon>
        <taxon>Pseudomonadati</taxon>
        <taxon>Acidobacteriota</taxon>
        <taxon>Vicinamibacteria</taxon>
        <taxon>Vicinamibacterales</taxon>
        <taxon>Vicinamibacteraceae</taxon>
        <taxon>Luteitalea</taxon>
    </lineage>
</organism>
<keyword evidence="5 8" id="KW-0472">Membrane</keyword>
<accession>A0A143PUG8</accession>
<dbReference type="GO" id="GO:0005886">
    <property type="term" value="C:plasma membrane"/>
    <property type="evidence" value="ECO:0007669"/>
    <property type="project" value="UniProtKB-SubCell"/>
</dbReference>
<dbReference type="PANTHER" id="PTHR30606:SF10">
    <property type="entry name" value="PHOSPHATIDYLINOSITOL MANNOSIDE ACYLTRANSFERASE"/>
    <property type="match status" value="1"/>
</dbReference>
<feature type="transmembrane region" description="Helical" evidence="8">
    <location>
        <begin position="222"/>
        <end position="243"/>
    </location>
</feature>
<feature type="region of interest" description="Disordered" evidence="7">
    <location>
        <begin position="316"/>
        <end position="393"/>
    </location>
</feature>
<dbReference type="AlphaFoldDB" id="A0A143PUG8"/>
<gene>
    <name evidence="9" type="ORF">LuPra_05578</name>
</gene>
<evidence type="ECO:0000256" key="7">
    <source>
        <dbReference type="SAM" id="MobiDB-lite"/>
    </source>
</evidence>
<evidence type="ECO:0000256" key="5">
    <source>
        <dbReference type="ARBA" id="ARBA00023136"/>
    </source>
</evidence>
<dbReference type="PANTHER" id="PTHR30606">
    <property type="entry name" value="LIPID A BIOSYNTHESIS LAUROYL ACYLTRANSFERASE"/>
    <property type="match status" value="1"/>
</dbReference>
<evidence type="ECO:0000256" key="6">
    <source>
        <dbReference type="ARBA" id="ARBA00023315"/>
    </source>
</evidence>
<evidence type="ECO:0000256" key="8">
    <source>
        <dbReference type="SAM" id="Phobius"/>
    </source>
</evidence>
<evidence type="ECO:0000256" key="4">
    <source>
        <dbReference type="ARBA" id="ARBA00022679"/>
    </source>
</evidence>
<dbReference type="Proteomes" id="UP000076079">
    <property type="component" value="Chromosome"/>
</dbReference>
<protein>
    <submittedName>
        <fullName evidence="9">Phosphatidylinositol mannoside acyltransferase</fullName>
        <ecNumber evidence="9">2.3.1.-</ecNumber>
    </submittedName>
</protein>
<dbReference type="EC" id="2.3.1.-" evidence="9"/>
<dbReference type="EMBL" id="CP015136">
    <property type="protein sequence ID" value="AMY12305.1"/>
    <property type="molecule type" value="Genomic_DNA"/>
</dbReference>
<keyword evidence="8" id="KW-1133">Transmembrane helix</keyword>
<dbReference type="OrthoDB" id="9808633at2"/>
<dbReference type="GO" id="GO:0009247">
    <property type="term" value="P:glycolipid biosynthetic process"/>
    <property type="evidence" value="ECO:0007669"/>
    <property type="project" value="UniProtKB-ARBA"/>
</dbReference>
<dbReference type="STRING" id="1855912.LuPra_05578"/>
<evidence type="ECO:0000256" key="1">
    <source>
        <dbReference type="ARBA" id="ARBA00004533"/>
    </source>
</evidence>
<keyword evidence="6 9" id="KW-0012">Acyltransferase</keyword>
<evidence type="ECO:0000313" key="9">
    <source>
        <dbReference type="EMBL" id="AMY12305.1"/>
    </source>
</evidence>
<dbReference type="CDD" id="cd07984">
    <property type="entry name" value="LPLAT_LABLAT-like"/>
    <property type="match status" value="1"/>
</dbReference>
<proteinExistence type="predicted"/>
<reference evidence="10" key="2">
    <citation type="submission" date="2016-04" db="EMBL/GenBank/DDBJ databases">
        <title>First Complete Genome Sequence of a Subdivision 6 Acidobacterium.</title>
        <authorList>
            <person name="Huang S."/>
            <person name="Vieira S."/>
            <person name="Bunk B."/>
            <person name="Riedel T."/>
            <person name="Sproeer C."/>
            <person name="Overmann J."/>
        </authorList>
    </citation>
    <scope>NUCLEOTIDE SEQUENCE [LARGE SCALE GENOMIC DNA]</scope>
    <source>
        <strain evidence="10">DSM 100886 HEG_-6_39</strain>
    </source>
</reference>
<reference evidence="9 10" key="1">
    <citation type="journal article" date="2016" name="Genome Announc.">
        <title>First Complete Genome Sequence of a Subdivision 6 Acidobacterium Strain.</title>
        <authorList>
            <person name="Huang S."/>
            <person name="Vieira S."/>
            <person name="Bunk B."/>
            <person name="Riedel T."/>
            <person name="Sproer C."/>
            <person name="Overmann J."/>
        </authorList>
    </citation>
    <scope>NUCLEOTIDE SEQUENCE [LARGE SCALE GENOMIC DNA]</scope>
    <source>
        <strain evidence="10">DSM 100886 HEG_-6_39</strain>
    </source>
</reference>
<keyword evidence="4 9" id="KW-0808">Transferase</keyword>
<feature type="compositionally biased region" description="Basic and acidic residues" evidence="7">
    <location>
        <begin position="328"/>
        <end position="355"/>
    </location>
</feature>
<comment type="subcellular location">
    <subcellularLocation>
        <location evidence="1">Cell inner membrane</location>
    </subcellularLocation>
</comment>
<dbReference type="RefSeq" id="WP_110173771.1">
    <property type="nucleotide sequence ID" value="NZ_CP015136.1"/>
</dbReference>
<name>A0A143PUG8_LUTPR</name>
<keyword evidence="2" id="KW-1003">Cell membrane</keyword>
<keyword evidence="3" id="KW-0997">Cell inner membrane</keyword>
<sequence>MSTNAPVRWVTHRLNGTFIVGGSYLGSRYAPLPLSWPVAHAGAWIVSHAMSSVRDALVDNLRAVFPHESEGQLRRRAYRTCHTYTDDWMDFMRSLSWSRAQVLERFSYERADRLTDALALGRGVILVTGHFGNWEAGAVLMKALQVPLTVVAMPEPDPNVNWIRHRVRTELQADTIEVRQSLDTPLQIRRRLTEGRTVAMLMDRHVERDRVPVTMFGRRTHFLGAPALLAYLTGAPLVPIFLVREGRGRFRARPQEPIIIDRAGNRDELVLRAAQQVATLLEREIEARPECWYQFYRYWEDQPETNAERRLVRRSLGEGGTPDAEPPTAERPETNAERGTPHAERPTPSAERRTSDAAAAASPQRGSALEGRAGSPSPAQKAVSLPIPGKDAS</sequence>
<feature type="compositionally biased region" description="Low complexity" evidence="7">
    <location>
        <begin position="356"/>
        <end position="368"/>
    </location>
</feature>
<dbReference type="InterPro" id="IPR004960">
    <property type="entry name" value="LipA_acyltrans"/>
</dbReference>